<dbReference type="OMA" id="YSTSTHF"/>
<dbReference type="InterPro" id="IPR036179">
    <property type="entry name" value="Ig-like_dom_sf"/>
</dbReference>
<reference evidence="3" key="2">
    <citation type="submission" date="2025-09" db="UniProtKB">
        <authorList>
            <consortium name="Ensembl"/>
        </authorList>
    </citation>
    <scope>IDENTIFICATION</scope>
</reference>
<dbReference type="InterPro" id="IPR013106">
    <property type="entry name" value="Ig_V-set"/>
</dbReference>
<dbReference type="InterPro" id="IPR013783">
    <property type="entry name" value="Ig-like_fold"/>
</dbReference>
<dbReference type="STRING" id="109280.ENSHCOP00000012355"/>
<organism evidence="3 4">
    <name type="scientific">Hippocampus comes</name>
    <name type="common">Tiger tail seahorse</name>
    <dbReference type="NCBI Taxonomy" id="109280"/>
    <lineage>
        <taxon>Eukaryota</taxon>
        <taxon>Metazoa</taxon>
        <taxon>Chordata</taxon>
        <taxon>Craniata</taxon>
        <taxon>Vertebrata</taxon>
        <taxon>Euteleostomi</taxon>
        <taxon>Actinopterygii</taxon>
        <taxon>Neopterygii</taxon>
        <taxon>Teleostei</taxon>
        <taxon>Neoteleostei</taxon>
        <taxon>Acanthomorphata</taxon>
        <taxon>Syngnathiaria</taxon>
        <taxon>Syngnathiformes</taxon>
        <taxon>Syngnathoidei</taxon>
        <taxon>Syngnathidae</taxon>
        <taxon>Hippocampus</taxon>
    </lineage>
</organism>
<dbReference type="SUPFAM" id="SSF48726">
    <property type="entry name" value="Immunoglobulin"/>
    <property type="match status" value="1"/>
</dbReference>
<dbReference type="Proteomes" id="UP000264820">
    <property type="component" value="Unplaced"/>
</dbReference>
<accession>A0A3Q3DHJ3</accession>
<evidence type="ECO:0000313" key="3">
    <source>
        <dbReference type="Ensembl" id="ENSHCOP00000012355.1"/>
    </source>
</evidence>
<evidence type="ECO:0000256" key="1">
    <source>
        <dbReference type="SAM" id="SignalP"/>
    </source>
</evidence>
<feature type="chain" id="PRO_5018613528" description="Immunoglobulin V-set domain-containing protein" evidence="1">
    <location>
        <begin position="20"/>
        <end position="118"/>
    </location>
</feature>
<evidence type="ECO:0000259" key="2">
    <source>
        <dbReference type="SMART" id="SM00406"/>
    </source>
</evidence>
<dbReference type="GeneTree" id="ENSGT00940000161517"/>
<dbReference type="Ensembl" id="ENSHCOT00000019364.1">
    <property type="protein sequence ID" value="ENSHCOP00000012355.1"/>
    <property type="gene ID" value="ENSHCOG00000015352.1"/>
</dbReference>
<dbReference type="InterPro" id="IPR050150">
    <property type="entry name" value="IgV_Light_Chain"/>
</dbReference>
<reference evidence="3" key="1">
    <citation type="submission" date="2025-08" db="UniProtKB">
        <authorList>
            <consortium name="Ensembl"/>
        </authorList>
    </citation>
    <scope>IDENTIFICATION</scope>
</reference>
<dbReference type="SMART" id="SM00406">
    <property type="entry name" value="IGv"/>
    <property type="match status" value="1"/>
</dbReference>
<keyword evidence="1" id="KW-0732">Signal</keyword>
<feature type="signal peptide" evidence="1">
    <location>
        <begin position="1"/>
        <end position="19"/>
    </location>
</feature>
<dbReference type="AlphaFoldDB" id="A0A3Q3DHJ3"/>
<name>A0A3Q3DHJ3_HIPCM</name>
<evidence type="ECO:0000313" key="4">
    <source>
        <dbReference type="Proteomes" id="UP000264820"/>
    </source>
</evidence>
<keyword evidence="4" id="KW-1185">Reference proteome</keyword>
<dbReference type="PANTHER" id="PTHR23267">
    <property type="entry name" value="IMMUNOGLOBULIN LIGHT CHAIN"/>
    <property type="match status" value="1"/>
</dbReference>
<protein>
    <recommendedName>
        <fullName evidence="2">Immunoglobulin V-set domain-containing protein</fullName>
    </recommendedName>
</protein>
<dbReference type="Pfam" id="PF07686">
    <property type="entry name" value="V-set"/>
    <property type="match status" value="1"/>
</dbReference>
<proteinExistence type="predicted"/>
<dbReference type="Gene3D" id="2.60.40.10">
    <property type="entry name" value="Immunoglobulins"/>
    <property type="match status" value="1"/>
</dbReference>
<sequence>RAICTQTFVLIHLISGSSAEDFLRQTDRVKAVSLGGTVTITATANSNTGNDLSWYQVKPGQAPKLLIYYATNLFSGTPSRFSGTRSGSDYTLTIRGVQAEDVADYYAFAWYGSGRFTR</sequence>
<feature type="domain" description="Immunoglobulin V-set" evidence="2">
    <location>
        <begin position="37"/>
        <end position="108"/>
    </location>
</feature>